<dbReference type="InterPro" id="IPR023213">
    <property type="entry name" value="CAT-like_dom_sf"/>
</dbReference>
<accession>A0A834YWY8</accession>
<keyword evidence="3" id="KW-1185">Reference proteome</keyword>
<dbReference type="Gene3D" id="3.30.559.10">
    <property type="entry name" value="Chloramphenicol acetyltransferase-like domain"/>
    <property type="match status" value="1"/>
</dbReference>
<dbReference type="EMBL" id="JABCRI010000014">
    <property type="protein sequence ID" value="KAF8393998.1"/>
    <property type="molecule type" value="Genomic_DNA"/>
</dbReference>
<evidence type="ECO:0000313" key="3">
    <source>
        <dbReference type="Proteomes" id="UP000655225"/>
    </source>
</evidence>
<dbReference type="InterPro" id="IPR050317">
    <property type="entry name" value="Plant_Fungal_Acyltransferase"/>
</dbReference>
<gene>
    <name evidence="2" type="ORF">HHK36_020200</name>
</gene>
<sequence>MDLAMKLHYLRGMYFFNNTAVQGLTIFNIKEPMFTWLEHYYIFCGRFRRSESGRPFIKCNDCGVRIIEAQCSKALDEWLEMKDYTLSRHLVSNQVIGPELYYSPLVFIQVDFSVVESDPKELAALVVEQTMDEKSQIEEEVEKGQGLSDFIMYGSNLTFVNLEEADLYGLELKGQKPVFVNYMIDGVGTNMMAVRPAAL</sequence>
<comment type="caution">
    <text evidence="2">The sequence shown here is derived from an EMBL/GenBank/DDBJ whole genome shotgun (WGS) entry which is preliminary data.</text>
</comment>
<dbReference type="Pfam" id="PF02458">
    <property type="entry name" value="Transferase"/>
    <property type="match status" value="1"/>
</dbReference>
<comment type="similarity">
    <text evidence="1">Belongs to the plant acyltransferase family.</text>
</comment>
<dbReference type="OMA" id="YIYTPEM"/>
<organism evidence="2 3">
    <name type="scientific">Tetracentron sinense</name>
    <name type="common">Spur-leaf</name>
    <dbReference type="NCBI Taxonomy" id="13715"/>
    <lineage>
        <taxon>Eukaryota</taxon>
        <taxon>Viridiplantae</taxon>
        <taxon>Streptophyta</taxon>
        <taxon>Embryophyta</taxon>
        <taxon>Tracheophyta</taxon>
        <taxon>Spermatophyta</taxon>
        <taxon>Magnoliopsida</taxon>
        <taxon>Trochodendrales</taxon>
        <taxon>Trochodendraceae</taxon>
        <taxon>Tetracentron</taxon>
    </lineage>
</organism>
<evidence type="ECO:0000313" key="2">
    <source>
        <dbReference type="EMBL" id="KAF8393998.1"/>
    </source>
</evidence>
<dbReference type="OrthoDB" id="1862401at2759"/>
<proteinExistence type="inferred from homology"/>
<dbReference type="PANTHER" id="PTHR31642:SF115">
    <property type="entry name" value="PROTEIN ECERIFERUM 26-LIKE"/>
    <property type="match status" value="1"/>
</dbReference>
<dbReference type="PANTHER" id="PTHR31642">
    <property type="entry name" value="TRICHOTHECENE 3-O-ACETYLTRANSFERASE"/>
    <property type="match status" value="1"/>
</dbReference>
<name>A0A834YWY8_TETSI</name>
<protein>
    <submittedName>
        <fullName evidence="2">Uncharacterized protein</fullName>
    </submittedName>
</protein>
<evidence type="ECO:0000256" key="1">
    <source>
        <dbReference type="ARBA" id="ARBA00009861"/>
    </source>
</evidence>
<reference evidence="2 3" key="1">
    <citation type="submission" date="2020-04" db="EMBL/GenBank/DDBJ databases">
        <title>Plant Genome Project.</title>
        <authorList>
            <person name="Zhang R.-G."/>
        </authorList>
    </citation>
    <scope>NUCLEOTIDE SEQUENCE [LARGE SCALE GENOMIC DNA]</scope>
    <source>
        <strain evidence="2">YNK0</strain>
        <tissue evidence="2">Leaf</tissue>
    </source>
</reference>
<dbReference type="Proteomes" id="UP000655225">
    <property type="component" value="Unassembled WGS sequence"/>
</dbReference>
<dbReference type="GO" id="GO:0016747">
    <property type="term" value="F:acyltransferase activity, transferring groups other than amino-acyl groups"/>
    <property type="evidence" value="ECO:0007669"/>
    <property type="project" value="TreeGrafter"/>
</dbReference>
<dbReference type="AlphaFoldDB" id="A0A834YWY8"/>